<sequence>MSEQWSEMEGRLKPSRSLEDRLRDHPELRVKMESLLAVVENAAGDVEKAAEAERRVTEELRQLGNEALHGWARRQAQRKEEEVAQQPGVQRKEKKTSIGRPGTARSK</sequence>
<name>A0A935TA95_9PROT</name>
<dbReference type="EMBL" id="JADJOT010000011">
    <property type="protein sequence ID" value="MBK7955905.1"/>
    <property type="molecule type" value="Genomic_DNA"/>
</dbReference>
<evidence type="ECO:0000256" key="1">
    <source>
        <dbReference type="SAM" id="MobiDB-lite"/>
    </source>
</evidence>
<dbReference type="Proteomes" id="UP000706151">
    <property type="component" value="Unassembled WGS sequence"/>
</dbReference>
<proteinExistence type="predicted"/>
<comment type="caution">
    <text evidence="2">The sequence shown here is derived from an EMBL/GenBank/DDBJ whole genome shotgun (WGS) entry which is preliminary data.</text>
</comment>
<gene>
    <name evidence="2" type="ORF">IPK02_19280</name>
</gene>
<feature type="region of interest" description="Disordered" evidence="1">
    <location>
        <begin position="1"/>
        <end position="22"/>
    </location>
</feature>
<feature type="compositionally biased region" description="Basic and acidic residues" evidence="1">
    <location>
        <begin position="8"/>
        <end position="22"/>
    </location>
</feature>
<evidence type="ECO:0000313" key="3">
    <source>
        <dbReference type="Proteomes" id="UP000706151"/>
    </source>
</evidence>
<evidence type="ECO:0000313" key="2">
    <source>
        <dbReference type="EMBL" id="MBK7955905.1"/>
    </source>
</evidence>
<feature type="region of interest" description="Disordered" evidence="1">
    <location>
        <begin position="71"/>
        <end position="107"/>
    </location>
</feature>
<reference evidence="2 3" key="1">
    <citation type="submission" date="2020-10" db="EMBL/GenBank/DDBJ databases">
        <title>Connecting structure to function with the recovery of over 1000 high-quality activated sludge metagenome-assembled genomes encoding full-length rRNA genes using long-read sequencing.</title>
        <authorList>
            <person name="Singleton C.M."/>
            <person name="Petriglieri F."/>
            <person name="Kristensen J.M."/>
            <person name="Kirkegaard R.H."/>
            <person name="Michaelsen T.Y."/>
            <person name="Andersen M.H."/>
            <person name="Karst S.M."/>
            <person name="Dueholm M.S."/>
            <person name="Nielsen P.H."/>
            <person name="Albertsen M."/>
        </authorList>
    </citation>
    <scope>NUCLEOTIDE SEQUENCE [LARGE SCALE GENOMIC DNA]</scope>
    <source>
        <strain evidence="2">Fred_18-Q3-R57-64_BAT3C.720</strain>
    </source>
</reference>
<organism evidence="2 3">
    <name type="scientific">Candidatus Accumulibacter affinis</name>
    <dbReference type="NCBI Taxonomy" id="2954384"/>
    <lineage>
        <taxon>Bacteria</taxon>
        <taxon>Pseudomonadati</taxon>
        <taxon>Pseudomonadota</taxon>
        <taxon>Betaproteobacteria</taxon>
        <taxon>Candidatus Accumulibacter</taxon>
    </lineage>
</organism>
<dbReference type="AlphaFoldDB" id="A0A935TA95"/>
<protein>
    <submittedName>
        <fullName evidence="2">Uncharacterized protein</fullName>
    </submittedName>
</protein>
<accession>A0A935TA95</accession>